<dbReference type="Proteomes" id="UP000567246">
    <property type="component" value="Unassembled WGS sequence"/>
</dbReference>
<feature type="compositionally biased region" description="Acidic residues" evidence="1">
    <location>
        <begin position="52"/>
        <end position="61"/>
    </location>
</feature>
<keyword evidence="3" id="KW-1185">Reference proteome</keyword>
<evidence type="ECO:0000313" key="2">
    <source>
        <dbReference type="EMBL" id="MBB5847953.1"/>
    </source>
</evidence>
<reference evidence="2 3" key="1">
    <citation type="submission" date="2020-08" db="EMBL/GenBank/DDBJ databases">
        <title>Sequencing the genomes of 1000 actinobacteria strains.</title>
        <authorList>
            <person name="Klenk H.-P."/>
        </authorList>
    </citation>
    <scope>NUCLEOTIDE SEQUENCE [LARGE SCALE GENOMIC DNA]</scope>
    <source>
        <strain evidence="2 3">DSM 17945</strain>
    </source>
</reference>
<gene>
    <name evidence="2" type="ORF">HDA33_000517</name>
</gene>
<dbReference type="AlphaFoldDB" id="A0A4Y8Y9J6"/>
<organism evidence="2 3">
    <name type="scientific">Micrococcus endophyticus</name>
    <dbReference type="NCBI Taxonomy" id="455343"/>
    <lineage>
        <taxon>Bacteria</taxon>
        <taxon>Bacillati</taxon>
        <taxon>Actinomycetota</taxon>
        <taxon>Actinomycetes</taxon>
        <taxon>Micrococcales</taxon>
        <taxon>Micrococcaceae</taxon>
        <taxon>Micrococcus</taxon>
    </lineage>
</organism>
<accession>A0A4Y8Y9J6</accession>
<sequence length="70" mass="7923">MSEKSEYWYNVRTQQVEEGAQSDWSQLLGPFGTREEAQGAMSRVQANNEAADAADERDDNWDNNPLNDAD</sequence>
<name>A0A4Y8Y9J6_9MICC</name>
<proteinExistence type="predicted"/>
<dbReference type="RefSeq" id="WP_184170600.1">
    <property type="nucleotide sequence ID" value="NZ_BAABAG010000005.1"/>
</dbReference>
<dbReference type="EMBL" id="JACHMW010000001">
    <property type="protein sequence ID" value="MBB5847953.1"/>
    <property type="molecule type" value="Genomic_DNA"/>
</dbReference>
<evidence type="ECO:0000256" key="1">
    <source>
        <dbReference type="SAM" id="MobiDB-lite"/>
    </source>
</evidence>
<protein>
    <submittedName>
        <fullName evidence="2">Uncharacterized protein</fullName>
    </submittedName>
</protein>
<evidence type="ECO:0000313" key="3">
    <source>
        <dbReference type="Proteomes" id="UP000567246"/>
    </source>
</evidence>
<feature type="region of interest" description="Disordered" evidence="1">
    <location>
        <begin position="31"/>
        <end position="70"/>
    </location>
</feature>
<comment type="caution">
    <text evidence="2">The sequence shown here is derived from an EMBL/GenBank/DDBJ whole genome shotgun (WGS) entry which is preliminary data.</text>
</comment>